<sequence length="228" mass="26072">MKDKGEGDGGLIAHGQMICDLAMKDWLLLENQIPFFVVKKVFQLFITRIYVVDHSLEELAINALEGNWYMGKRDSLPTVPNVGEEVHHLLHLFYLTILPPVTQPGRSEEYSSKNPIMAFKLKKKVNNVVHKLHCCHLLPPFRRQGTSLEGQDNTPPPPPEWFPSATSLKESWVKLKEEEIILNHLGSEKEAARLFNKLAMEVAGDMTKNHLLDEENEQVEGYVRAYIF</sequence>
<organism evidence="1 2">
    <name type="scientific">Acorus calamus</name>
    <name type="common">Sweet flag</name>
    <dbReference type="NCBI Taxonomy" id="4465"/>
    <lineage>
        <taxon>Eukaryota</taxon>
        <taxon>Viridiplantae</taxon>
        <taxon>Streptophyta</taxon>
        <taxon>Embryophyta</taxon>
        <taxon>Tracheophyta</taxon>
        <taxon>Spermatophyta</taxon>
        <taxon>Magnoliopsida</taxon>
        <taxon>Liliopsida</taxon>
        <taxon>Acoraceae</taxon>
        <taxon>Acorus</taxon>
    </lineage>
</organism>
<evidence type="ECO:0000313" key="1">
    <source>
        <dbReference type="EMBL" id="KAK1318038.1"/>
    </source>
</evidence>
<evidence type="ECO:0000313" key="2">
    <source>
        <dbReference type="Proteomes" id="UP001180020"/>
    </source>
</evidence>
<dbReference type="InterPro" id="IPR004158">
    <property type="entry name" value="DUF247_pln"/>
</dbReference>
<reference evidence="1" key="1">
    <citation type="journal article" date="2023" name="Nat. Commun.">
        <title>Diploid and tetraploid genomes of Acorus and the evolution of monocots.</title>
        <authorList>
            <person name="Ma L."/>
            <person name="Liu K.W."/>
            <person name="Li Z."/>
            <person name="Hsiao Y.Y."/>
            <person name="Qi Y."/>
            <person name="Fu T."/>
            <person name="Tang G.D."/>
            <person name="Zhang D."/>
            <person name="Sun W.H."/>
            <person name="Liu D.K."/>
            <person name="Li Y."/>
            <person name="Chen G.Z."/>
            <person name="Liu X.D."/>
            <person name="Liao X.Y."/>
            <person name="Jiang Y.T."/>
            <person name="Yu X."/>
            <person name="Hao Y."/>
            <person name="Huang J."/>
            <person name="Zhao X.W."/>
            <person name="Ke S."/>
            <person name="Chen Y.Y."/>
            <person name="Wu W.L."/>
            <person name="Hsu J.L."/>
            <person name="Lin Y.F."/>
            <person name="Huang M.D."/>
            <person name="Li C.Y."/>
            <person name="Huang L."/>
            <person name="Wang Z.W."/>
            <person name="Zhao X."/>
            <person name="Zhong W.Y."/>
            <person name="Peng D.H."/>
            <person name="Ahmad S."/>
            <person name="Lan S."/>
            <person name="Zhang J.S."/>
            <person name="Tsai W.C."/>
            <person name="Van de Peer Y."/>
            <person name="Liu Z.J."/>
        </authorList>
    </citation>
    <scope>NUCLEOTIDE SEQUENCE</scope>
    <source>
        <strain evidence="1">CP</strain>
    </source>
</reference>
<dbReference type="AlphaFoldDB" id="A0AAV9F112"/>
<accession>A0AAV9F112</accession>
<keyword evidence="2" id="KW-1185">Reference proteome</keyword>
<proteinExistence type="predicted"/>
<reference evidence="1" key="2">
    <citation type="submission" date="2023-06" db="EMBL/GenBank/DDBJ databases">
        <authorList>
            <person name="Ma L."/>
            <person name="Liu K.-W."/>
            <person name="Li Z."/>
            <person name="Hsiao Y.-Y."/>
            <person name="Qi Y."/>
            <person name="Fu T."/>
            <person name="Tang G."/>
            <person name="Zhang D."/>
            <person name="Sun W.-H."/>
            <person name="Liu D.-K."/>
            <person name="Li Y."/>
            <person name="Chen G.-Z."/>
            <person name="Liu X.-D."/>
            <person name="Liao X.-Y."/>
            <person name="Jiang Y.-T."/>
            <person name="Yu X."/>
            <person name="Hao Y."/>
            <person name="Huang J."/>
            <person name="Zhao X.-W."/>
            <person name="Ke S."/>
            <person name="Chen Y.-Y."/>
            <person name="Wu W.-L."/>
            <person name="Hsu J.-L."/>
            <person name="Lin Y.-F."/>
            <person name="Huang M.-D."/>
            <person name="Li C.-Y."/>
            <person name="Huang L."/>
            <person name="Wang Z.-W."/>
            <person name="Zhao X."/>
            <person name="Zhong W.-Y."/>
            <person name="Peng D.-H."/>
            <person name="Ahmad S."/>
            <person name="Lan S."/>
            <person name="Zhang J.-S."/>
            <person name="Tsai W.-C."/>
            <person name="Van De Peer Y."/>
            <person name="Liu Z.-J."/>
        </authorList>
    </citation>
    <scope>NUCLEOTIDE SEQUENCE</scope>
    <source>
        <strain evidence="1">CP</strain>
        <tissue evidence="1">Leaves</tissue>
    </source>
</reference>
<gene>
    <name evidence="1" type="ORF">QJS10_CPB04g00986</name>
</gene>
<dbReference type="EMBL" id="JAUJYO010000004">
    <property type="protein sequence ID" value="KAK1318038.1"/>
    <property type="molecule type" value="Genomic_DNA"/>
</dbReference>
<dbReference type="PANTHER" id="PTHR31170:SF25">
    <property type="entry name" value="BNAA09G04570D PROTEIN"/>
    <property type="match status" value="1"/>
</dbReference>
<name>A0AAV9F112_ACOCL</name>
<dbReference type="PANTHER" id="PTHR31170">
    <property type="entry name" value="BNAC04G53230D PROTEIN"/>
    <property type="match status" value="1"/>
</dbReference>
<dbReference type="Proteomes" id="UP001180020">
    <property type="component" value="Unassembled WGS sequence"/>
</dbReference>
<comment type="caution">
    <text evidence="1">The sequence shown here is derived from an EMBL/GenBank/DDBJ whole genome shotgun (WGS) entry which is preliminary data.</text>
</comment>
<protein>
    <submittedName>
        <fullName evidence="1">Uncharacterized protein</fullName>
    </submittedName>
</protein>
<dbReference type="Pfam" id="PF03140">
    <property type="entry name" value="DUF247"/>
    <property type="match status" value="1"/>
</dbReference>